<name>A0A8K0KXD3_9PEZI</name>
<dbReference type="OrthoDB" id="10488152at2759"/>
<comment type="caution">
    <text evidence="1">The sequence shown here is derived from an EMBL/GenBank/DDBJ whole genome shotgun (WGS) entry which is preliminary data.</text>
</comment>
<evidence type="ECO:0000313" key="2">
    <source>
        <dbReference type="Proteomes" id="UP000809789"/>
    </source>
</evidence>
<accession>A0A8K0KXD3</accession>
<dbReference type="EMBL" id="JAESVG020000010">
    <property type="protein sequence ID" value="KAG8623706.1"/>
    <property type="molecule type" value="Genomic_DNA"/>
</dbReference>
<proteinExistence type="predicted"/>
<dbReference type="Proteomes" id="UP000809789">
    <property type="component" value="Unassembled WGS sequence"/>
</dbReference>
<reference evidence="1" key="1">
    <citation type="submission" date="2021-07" db="EMBL/GenBank/DDBJ databases">
        <title>Elsinoe batatas strain:CRI-CJ2 Genome sequencing and assembly.</title>
        <authorList>
            <person name="Huang L."/>
        </authorList>
    </citation>
    <scope>NUCLEOTIDE SEQUENCE</scope>
    <source>
        <strain evidence="1">CRI-CJ2</strain>
    </source>
</reference>
<evidence type="ECO:0000313" key="1">
    <source>
        <dbReference type="EMBL" id="KAG8623706.1"/>
    </source>
</evidence>
<gene>
    <name evidence="1" type="ORF">KVT40_008682</name>
</gene>
<sequence>MWHLHFSVQATLRTTFRHSHQESCTHHGRTGRDRLYPLHYHASNNGQVPEYRQDLERAISSLRRDLS</sequence>
<protein>
    <submittedName>
        <fullName evidence="1">Uncharacterized protein</fullName>
    </submittedName>
</protein>
<organism evidence="1 2">
    <name type="scientific">Elsinoe batatas</name>
    <dbReference type="NCBI Taxonomy" id="2601811"/>
    <lineage>
        <taxon>Eukaryota</taxon>
        <taxon>Fungi</taxon>
        <taxon>Dikarya</taxon>
        <taxon>Ascomycota</taxon>
        <taxon>Pezizomycotina</taxon>
        <taxon>Dothideomycetes</taxon>
        <taxon>Dothideomycetidae</taxon>
        <taxon>Myriangiales</taxon>
        <taxon>Elsinoaceae</taxon>
        <taxon>Elsinoe</taxon>
    </lineage>
</organism>
<dbReference type="AlphaFoldDB" id="A0A8K0KXD3"/>
<keyword evidence="2" id="KW-1185">Reference proteome</keyword>